<sequence length="97" mass="10802">MQHDLQPWKLCIVRLCIFYHQHVARAQINCETSSQKFPAASCLTPYKAGVAKTLTPPNILNKWRRQPSVNFGILPGHLVHQLSVTENALDAVASPQG</sequence>
<keyword evidence="2" id="KW-1185">Reference proteome</keyword>
<reference evidence="1 2" key="1">
    <citation type="journal article" date="2019" name="Sci. Rep.">
        <title>Orb-weaving spider Araneus ventricosus genome elucidates the spidroin gene catalogue.</title>
        <authorList>
            <person name="Kono N."/>
            <person name="Nakamura H."/>
            <person name="Ohtoshi R."/>
            <person name="Moran D.A.P."/>
            <person name="Shinohara A."/>
            <person name="Yoshida Y."/>
            <person name="Fujiwara M."/>
            <person name="Mori M."/>
            <person name="Tomita M."/>
            <person name="Arakawa K."/>
        </authorList>
    </citation>
    <scope>NUCLEOTIDE SEQUENCE [LARGE SCALE GENOMIC DNA]</scope>
</reference>
<protein>
    <submittedName>
        <fullName evidence="1">Uncharacterized protein</fullName>
    </submittedName>
</protein>
<dbReference type="Proteomes" id="UP000499080">
    <property type="component" value="Unassembled WGS sequence"/>
</dbReference>
<dbReference type="AlphaFoldDB" id="A0A4Y2EPF3"/>
<evidence type="ECO:0000313" key="1">
    <source>
        <dbReference type="EMBL" id="GBM30387.1"/>
    </source>
</evidence>
<gene>
    <name evidence="1" type="ORF">AVEN_220986_1</name>
</gene>
<dbReference type="EMBL" id="BGPR01000659">
    <property type="protein sequence ID" value="GBM30387.1"/>
    <property type="molecule type" value="Genomic_DNA"/>
</dbReference>
<name>A0A4Y2EPF3_ARAVE</name>
<evidence type="ECO:0000313" key="2">
    <source>
        <dbReference type="Proteomes" id="UP000499080"/>
    </source>
</evidence>
<accession>A0A4Y2EPF3</accession>
<proteinExistence type="predicted"/>
<comment type="caution">
    <text evidence="1">The sequence shown here is derived from an EMBL/GenBank/DDBJ whole genome shotgun (WGS) entry which is preliminary data.</text>
</comment>
<organism evidence="1 2">
    <name type="scientific">Araneus ventricosus</name>
    <name type="common">Orbweaver spider</name>
    <name type="synonym">Epeira ventricosa</name>
    <dbReference type="NCBI Taxonomy" id="182803"/>
    <lineage>
        <taxon>Eukaryota</taxon>
        <taxon>Metazoa</taxon>
        <taxon>Ecdysozoa</taxon>
        <taxon>Arthropoda</taxon>
        <taxon>Chelicerata</taxon>
        <taxon>Arachnida</taxon>
        <taxon>Araneae</taxon>
        <taxon>Araneomorphae</taxon>
        <taxon>Entelegynae</taxon>
        <taxon>Araneoidea</taxon>
        <taxon>Araneidae</taxon>
        <taxon>Araneus</taxon>
    </lineage>
</organism>